<dbReference type="GO" id="GO:0016020">
    <property type="term" value="C:membrane"/>
    <property type="evidence" value="ECO:0007669"/>
    <property type="project" value="TreeGrafter"/>
</dbReference>
<dbReference type="AlphaFoldDB" id="R8BR21"/>
<dbReference type="InterPro" id="IPR050266">
    <property type="entry name" value="AB_hydrolase_sf"/>
</dbReference>
<dbReference type="GO" id="GO:0016787">
    <property type="term" value="F:hydrolase activity"/>
    <property type="evidence" value="ECO:0007669"/>
    <property type="project" value="UniProtKB-KW"/>
</dbReference>
<dbReference type="PANTHER" id="PTHR43798:SF31">
    <property type="entry name" value="AB HYDROLASE SUPERFAMILY PROTEIN YCLE"/>
    <property type="match status" value="1"/>
</dbReference>
<protein>
    <submittedName>
        <fullName evidence="3">Putative alpha beta-hydrolase protein</fullName>
    </submittedName>
</protein>
<dbReference type="EMBL" id="KB932964">
    <property type="protein sequence ID" value="EOO01745.1"/>
    <property type="molecule type" value="Genomic_DNA"/>
</dbReference>
<accession>R8BR21</accession>
<dbReference type="OrthoDB" id="10249433at2759"/>
<dbReference type="eggNOG" id="ENOG502SQ3F">
    <property type="taxonomic scope" value="Eukaryota"/>
</dbReference>
<dbReference type="RefSeq" id="XP_007913505.1">
    <property type="nucleotide sequence ID" value="XM_007915314.1"/>
</dbReference>
<evidence type="ECO:0000256" key="1">
    <source>
        <dbReference type="ARBA" id="ARBA00022801"/>
    </source>
</evidence>
<organism evidence="3 4">
    <name type="scientific">Phaeoacremonium minimum (strain UCR-PA7)</name>
    <name type="common">Esca disease fungus</name>
    <name type="synonym">Togninia minima</name>
    <dbReference type="NCBI Taxonomy" id="1286976"/>
    <lineage>
        <taxon>Eukaryota</taxon>
        <taxon>Fungi</taxon>
        <taxon>Dikarya</taxon>
        <taxon>Ascomycota</taxon>
        <taxon>Pezizomycotina</taxon>
        <taxon>Sordariomycetes</taxon>
        <taxon>Sordariomycetidae</taxon>
        <taxon>Togniniales</taxon>
        <taxon>Togniniaceae</taxon>
        <taxon>Phaeoacremonium</taxon>
    </lineage>
</organism>
<name>R8BR21_PHAM7</name>
<evidence type="ECO:0000313" key="3">
    <source>
        <dbReference type="EMBL" id="EOO01745.1"/>
    </source>
</evidence>
<proteinExistence type="predicted"/>
<evidence type="ECO:0000259" key="2">
    <source>
        <dbReference type="Pfam" id="PF00561"/>
    </source>
</evidence>
<keyword evidence="4" id="KW-1185">Reference proteome</keyword>
<keyword evidence="1 3" id="KW-0378">Hydrolase</keyword>
<sequence length="295" mass="32363">MAESPLSNGDHFFEADGVRFHYLVRGNGPLVIVQSVGWGMPGAFIWNDMGPHLEEKNTTIYFEPRGNGESSRPADSATMTAKNMAEDLEHLRKHLGLESLPVLLGGSHAGAISLRYAERYPSRVAKLVLASTQIMDGPPNTNTQDWIKKRQDDPAYATAVAKLLEIFGGAAPQTDEEFGKSMDILLPWYFSNTSKAEIVRQALRGTLPSIYAFQTNINDAKPENRLPHVSEAGNIEAKTLILLGDEDPMCSKEAAHAIGAGIRNSKLVIVPSAGHFSWIENPTVFWNEFNAFVNA</sequence>
<dbReference type="Gene3D" id="3.40.50.1820">
    <property type="entry name" value="alpha/beta hydrolase"/>
    <property type="match status" value="1"/>
</dbReference>
<dbReference type="Pfam" id="PF00561">
    <property type="entry name" value="Abhydrolase_1"/>
    <property type="match status" value="1"/>
</dbReference>
<dbReference type="KEGG" id="tmn:UCRPA7_2753"/>
<gene>
    <name evidence="3" type="ORF">UCRPA7_2753</name>
</gene>
<dbReference type="Proteomes" id="UP000014074">
    <property type="component" value="Unassembled WGS sequence"/>
</dbReference>
<dbReference type="SUPFAM" id="SSF53474">
    <property type="entry name" value="alpha/beta-Hydrolases"/>
    <property type="match status" value="1"/>
</dbReference>
<dbReference type="PANTHER" id="PTHR43798">
    <property type="entry name" value="MONOACYLGLYCEROL LIPASE"/>
    <property type="match status" value="1"/>
</dbReference>
<dbReference type="InterPro" id="IPR029058">
    <property type="entry name" value="AB_hydrolase_fold"/>
</dbReference>
<feature type="domain" description="AB hydrolase-1" evidence="2">
    <location>
        <begin position="45"/>
        <end position="282"/>
    </location>
</feature>
<dbReference type="GeneID" id="19323034"/>
<reference evidence="4" key="1">
    <citation type="journal article" date="2013" name="Genome Announc.">
        <title>Draft genome sequence of the ascomycete Phaeoacremonium aleophilum strain UCR-PA7, a causal agent of the esca disease complex in grapevines.</title>
        <authorList>
            <person name="Blanco-Ulate B."/>
            <person name="Rolshausen P."/>
            <person name="Cantu D."/>
        </authorList>
    </citation>
    <scope>NUCLEOTIDE SEQUENCE [LARGE SCALE GENOMIC DNA]</scope>
    <source>
        <strain evidence="4">UCR-PA7</strain>
    </source>
</reference>
<dbReference type="InterPro" id="IPR000073">
    <property type="entry name" value="AB_hydrolase_1"/>
</dbReference>
<dbReference type="HOGENOM" id="CLU_020336_50_0_1"/>
<evidence type="ECO:0000313" key="4">
    <source>
        <dbReference type="Proteomes" id="UP000014074"/>
    </source>
</evidence>